<dbReference type="EMBL" id="JAGKQQ010000001">
    <property type="protein sequence ID" value="MBP3954725.1"/>
    <property type="molecule type" value="Genomic_DNA"/>
</dbReference>
<accession>A0ABS5BN46</accession>
<gene>
    <name evidence="2" type="ORF">J8F10_05430</name>
</gene>
<dbReference type="Proteomes" id="UP000676565">
    <property type="component" value="Unassembled WGS sequence"/>
</dbReference>
<evidence type="ECO:0000313" key="3">
    <source>
        <dbReference type="Proteomes" id="UP000676565"/>
    </source>
</evidence>
<comment type="caution">
    <text evidence="2">The sequence shown here is derived from an EMBL/GenBank/DDBJ whole genome shotgun (WGS) entry which is preliminary data.</text>
</comment>
<organism evidence="2 3">
    <name type="scientific">Gemmata palustris</name>
    <dbReference type="NCBI Taxonomy" id="2822762"/>
    <lineage>
        <taxon>Bacteria</taxon>
        <taxon>Pseudomonadati</taxon>
        <taxon>Planctomycetota</taxon>
        <taxon>Planctomycetia</taxon>
        <taxon>Gemmatales</taxon>
        <taxon>Gemmataceae</taxon>
        <taxon>Gemmata</taxon>
    </lineage>
</organism>
<reference evidence="2 3" key="1">
    <citation type="submission" date="2021-04" db="EMBL/GenBank/DDBJ databases">
        <authorList>
            <person name="Ivanova A."/>
        </authorList>
    </citation>
    <scope>NUCLEOTIDE SEQUENCE [LARGE SCALE GENOMIC DNA]</scope>
    <source>
        <strain evidence="2 3">G18</strain>
    </source>
</reference>
<evidence type="ECO:0000313" key="2">
    <source>
        <dbReference type="EMBL" id="MBP3954725.1"/>
    </source>
</evidence>
<keyword evidence="3" id="KW-1185">Reference proteome</keyword>
<evidence type="ECO:0000256" key="1">
    <source>
        <dbReference type="SAM" id="MobiDB-lite"/>
    </source>
</evidence>
<proteinExistence type="predicted"/>
<feature type="region of interest" description="Disordered" evidence="1">
    <location>
        <begin position="1"/>
        <end position="25"/>
    </location>
</feature>
<feature type="compositionally biased region" description="Basic and acidic residues" evidence="1">
    <location>
        <begin position="49"/>
        <end position="61"/>
    </location>
</feature>
<feature type="region of interest" description="Disordered" evidence="1">
    <location>
        <begin position="49"/>
        <end position="83"/>
    </location>
</feature>
<protein>
    <submittedName>
        <fullName evidence="2">Uncharacterized protein</fullName>
    </submittedName>
</protein>
<sequence length="83" mass="9372">MGNPATVKRKATEKRRKKYEQRLGPGVYLPKDERLKVNAEMEKFAATEKERQAKVKVEREAKRKAKKAAPKAAAPAPADKPKE</sequence>
<feature type="compositionally biased region" description="Basic residues" evidence="1">
    <location>
        <begin position="7"/>
        <end position="19"/>
    </location>
</feature>
<dbReference type="RefSeq" id="WP_210652844.1">
    <property type="nucleotide sequence ID" value="NZ_JAGKQQ010000001.1"/>
</dbReference>
<name>A0ABS5BN46_9BACT</name>